<reference evidence="2" key="1">
    <citation type="journal article" date="2014" name="Front. Microbiol.">
        <title>High frequency of phylogenetically diverse reductive dehalogenase-homologous genes in deep subseafloor sedimentary metagenomes.</title>
        <authorList>
            <person name="Kawai M."/>
            <person name="Futagami T."/>
            <person name="Toyoda A."/>
            <person name="Takaki Y."/>
            <person name="Nishi S."/>
            <person name="Hori S."/>
            <person name="Arai W."/>
            <person name="Tsubouchi T."/>
            <person name="Morono Y."/>
            <person name="Uchiyama I."/>
            <person name="Ito T."/>
            <person name="Fujiyama A."/>
            <person name="Inagaki F."/>
            <person name="Takami H."/>
        </authorList>
    </citation>
    <scope>NUCLEOTIDE SEQUENCE</scope>
    <source>
        <strain evidence="2">Expedition CK06-06</strain>
    </source>
</reference>
<feature type="non-terminal residue" evidence="2">
    <location>
        <position position="1"/>
    </location>
</feature>
<organism evidence="2">
    <name type="scientific">marine sediment metagenome</name>
    <dbReference type="NCBI Taxonomy" id="412755"/>
    <lineage>
        <taxon>unclassified sequences</taxon>
        <taxon>metagenomes</taxon>
        <taxon>ecological metagenomes</taxon>
    </lineage>
</organism>
<dbReference type="EMBL" id="BARW01009203">
    <property type="protein sequence ID" value="GAI77493.1"/>
    <property type="molecule type" value="Genomic_DNA"/>
</dbReference>
<evidence type="ECO:0000313" key="2">
    <source>
        <dbReference type="EMBL" id="GAI77493.1"/>
    </source>
</evidence>
<proteinExistence type="predicted"/>
<dbReference type="PANTHER" id="PTHR11365">
    <property type="entry name" value="5-OXOPROLINASE RELATED"/>
    <property type="match status" value="1"/>
</dbReference>
<dbReference type="GO" id="GO:0005829">
    <property type="term" value="C:cytosol"/>
    <property type="evidence" value="ECO:0007669"/>
    <property type="project" value="TreeGrafter"/>
</dbReference>
<evidence type="ECO:0000259" key="1">
    <source>
        <dbReference type="Pfam" id="PF19278"/>
    </source>
</evidence>
<accession>X1RAC6</accession>
<comment type="caution">
    <text evidence="2">The sequence shown here is derived from an EMBL/GenBank/DDBJ whole genome shotgun (WGS) entry which is preliminary data.</text>
</comment>
<dbReference type="InterPro" id="IPR045079">
    <property type="entry name" value="Oxoprolinase-like"/>
</dbReference>
<feature type="domain" description="Acetophenone carboxylase-like C-terminal" evidence="1">
    <location>
        <begin position="4"/>
        <end position="115"/>
    </location>
</feature>
<dbReference type="GO" id="GO:0017168">
    <property type="term" value="F:5-oxoprolinase (ATP-hydrolyzing) activity"/>
    <property type="evidence" value="ECO:0007669"/>
    <property type="project" value="TreeGrafter"/>
</dbReference>
<sequence>QTIQHRFHDLHARTYGYSVPQEKIQVVNLRLRAAKLNPKPIWPKHYSSRNTSDRGQFKTRHVFFEGKELECQIYERSHLPTGIKIMGPAIIQEKESTVLVGLRWSFKVDEMGNINLRSSV</sequence>
<dbReference type="PANTHER" id="PTHR11365:SF23">
    <property type="entry name" value="HYPOTHETICAL 5-OXOPROLINASE (EUROFUNG)-RELATED"/>
    <property type="match status" value="1"/>
</dbReference>
<dbReference type="AlphaFoldDB" id="X1RAC6"/>
<dbReference type="InterPro" id="IPR049517">
    <property type="entry name" value="ACX-like_C"/>
</dbReference>
<dbReference type="GO" id="GO:0006749">
    <property type="term" value="P:glutathione metabolic process"/>
    <property type="evidence" value="ECO:0007669"/>
    <property type="project" value="TreeGrafter"/>
</dbReference>
<protein>
    <recommendedName>
        <fullName evidence="1">Acetophenone carboxylase-like C-terminal domain-containing protein</fullName>
    </recommendedName>
</protein>
<name>X1RAC6_9ZZZZ</name>
<gene>
    <name evidence="2" type="ORF">S12H4_18597</name>
</gene>
<dbReference type="Pfam" id="PF19278">
    <property type="entry name" value="Hydant_A_C"/>
    <property type="match status" value="1"/>
</dbReference>